<evidence type="ECO:0000256" key="2">
    <source>
        <dbReference type="SAM" id="Phobius"/>
    </source>
</evidence>
<dbReference type="AlphaFoldDB" id="A0A444VZ39"/>
<gene>
    <name evidence="4" type="ORF">NU08_2100</name>
</gene>
<evidence type="ECO:0000259" key="3">
    <source>
        <dbReference type="Pfam" id="PF19904"/>
    </source>
</evidence>
<proteinExistence type="predicted"/>
<evidence type="ECO:0000256" key="1">
    <source>
        <dbReference type="SAM" id="Coils"/>
    </source>
</evidence>
<feature type="domain" description="DUF6377" evidence="3">
    <location>
        <begin position="251"/>
        <end position="505"/>
    </location>
</feature>
<keyword evidence="1" id="KW-0175">Coiled coil</keyword>
<protein>
    <submittedName>
        <fullName evidence="4">Regulatory protein SusR</fullName>
    </submittedName>
</protein>
<keyword evidence="2" id="KW-0472">Membrane</keyword>
<dbReference type="RefSeq" id="WP_129747001.1">
    <property type="nucleotide sequence ID" value="NZ_JUIV01000006.1"/>
</dbReference>
<evidence type="ECO:0000313" key="4">
    <source>
        <dbReference type="EMBL" id="RYJ38875.1"/>
    </source>
</evidence>
<feature type="transmembrane region" description="Helical" evidence="2">
    <location>
        <begin position="323"/>
        <end position="345"/>
    </location>
</feature>
<dbReference type="EMBL" id="JUIV01000006">
    <property type="protein sequence ID" value="RYJ38875.1"/>
    <property type="molecule type" value="Genomic_DNA"/>
</dbReference>
<sequence>MNKFWTLFLIICLPVQLYSQDEINSLLDELDAAIDKREIYHNKKETEISKLVSLKKLTSTNVQKYEIFEKLYNEYRAYQSDSALNYARRSLIAANILKDLTKINTAKLNLASIMGTLGMYKEATDILQGIDIHSTPEIKSFYYGVQSSLYLYMSIYAASKQEKKSYEQLSEQFRDSVFKYESKSNVITQANILFEKRQYDKTLQMLHDYFYKMDKNDPDRAIVAYIISRTYQKKKNFHQEKKWLIKSAISDLKLDKREYISLRSLAFIMYKEDDVDRAYKYIQRSLEDALFCNARLRTYEISRMLSIIDLAYQKQNETNRWQLIMFLISVSILSLLLMVALVLLFKEMKKKSVAKREISLANSKLVELNKELNSFNERLNYANSTLIEANLVKEIYIGRYMDQCSLYISKLEEYQRRLNVILSSGKTAELVKAVKSKEFIEVELKEFYKNFDKTFLSLFPNFIEEFNELLIDNECIKLKPGELMNTELRIYALIRLGISDSVKIADFLRYSLSTIYNYRTKLRNKALGPRDKFEANVMRIETNI</sequence>
<name>A0A444VZ39_9FLAO</name>
<dbReference type="InterPro" id="IPR045957">
    <property type="entry name" value="DUF6377"/>
</dbReference>
<dbReference type="Gene3D" id="1.25.40.10">
    <property type="entry name" value="Tetratricopeptide repeat domain"/>
    <property type="match status" value="1"/>
</dbReference>
<comment type="caution">
    <text evidence="4">The sequence shown here is derived from an EMBL/GenBank/DDBJ whole genome shotgun (WGS) entry which is preliminary data.</text>
</comment>
<evidence type="ECO:0000313" key="5">
    <source>
        <dbReference type="Proteomes" id="UP000290433"/>
    </source>
</evidence>
<accession>A0A444VZ39</accession>
<organism evidence="4 5">
    <name type="scientific">Flavobacterium anhuiense</name>
    <dbReference type="NCBI Taxonomy" id="459526"/>
    <lineage>
        <taxon>Bacteria</taxon>
        <taxon>Pseudomonadati</taxon>
        <taxon>Bacteroidota</taxon>
        <taxon>Flavobacteriia</taxon>
        <taxon>Flavobacteriales</taxon>
        <taxon>Flavobacteriaceae</taxon>
        <taxon>Flavobacterium</taxon>
    </lineage>
</organism>
<keyword evidence="2" id="KW-0812">Transmembrane</keyword>
<dbReference type="OrthoDB" id="1044679at2"/>
<dbReference type="Pfam" id="PF19904">
    <property type="entry name" value="DUF6377"/>
    <property type="match status" value="1"/>
</dbReference>
<feature type="coiled-coil region" evidence="1">
    <location>
        <begin position="351"/>
        <end position="385"/>
    </location>
</feature>
<keyword evidence="2" id="KW-1133">Transmembrane helix</keyword>
<reference evidence="4 5" key="1">
    <citation type="submission" date="2014-12" db="EMBL/GenBank/DDBJ databases">
        <title>Genome sequence of Flavobacterium anhuiense RCM74.</title>
        <authorList>
            <person name="Kim J.F."/>
            <person name="Song J.Y."/>
            <person name="Kwak M.-J."/>
            <person name="Lee S.-W."/>
        </authorList>
    </citation>
    <scope>NUCLEOTIDE SEQUENCE [LARGE SCALE GENOMIC DNA]</scope>
    <source>
        <strain evidence="4 5">RCM74</strain>
    </source>
</reference>
<dbReference type="Proteomes" id="UP000290433">
    <property type="component" value="Unassembled WGS sequence"/>
</dbReference>
<dbReference type="InterPro" id="IPR011990">
    <property type="entry name" value="TPR-like_helical_dom_sf"/>
</dbReference>